<dbReference type="EMBL" id="LSMT01003188">
    <property type="protein sequence ID" value="PFX11210.1"/>
    <property type="molecule type" value="Genomic_DNA"/>
</dbReference>
<dbReference type="Proteomes" id="UP000225706">
    <property type="component" value="Unassembled WGS sequence"/>
</dbReference>
<gene>
    <name evidence="2" type="ORF">AWC38_SpisGene25202</name>
</gene>
<feature type="compositionally biased region" description="Polar residues" evidence="1">
    <location>
        <begin position="83"/>
        <end position="93"/>
    </location>
</feature>
<feature type="region of interest" description="Disordered" evidence="1">
    <location>
        <begin position="67"/>
        <end position="127"/>
    </location>
</feature>
<name>A0A2B4R3X5_STYPI</name>
<comment type="caution">
    <text evidence="2">The sequence shown here is derived from an EMBL/GenBank/DDBJ whole genome shotgun (WGS) entry which is preliminary data.</text>
</comment>
<organism evidence="2 3">
    <name type="scientific">Stylophora pistillata</name>
    <name type="common">Smooth cauliflower coral</name>
    <dbReference type="NCBI Taxonomy" id="50429"/>
    <lineage>
        <taxon>Eukaryota</taxon>
        <taxon>Metazoa</taxon>
        <taxon>Cnidaria</taxon>
        <taxon>Anthozoa</taxon>
        <taxon>Hexacorallia</taxon>
        <taxon>Scleractinia</taxon>
        <taxon>Astrocoeniina</taxon>
        <taxon>Pocilloporidae</taxon>
        <taxon>Stylophora</taxon>
    </lineage>
</organism>
<protein>
    <submittedName>
        <fullName evidence="2">Uncharacterized protein</fullName>
    </submittedName>
</protein>
<proteinExistence type="predicted"/>
<sequence>MRWMKQAAISIMPRFQHQSKDVVEIAKELQVDEMYHFVQKKLQSSGFGKSSPVQTIVEPNLPLLRRRTLSTSKPPSEVHKSLRTGSIIQTVESSPPPKARSLNPGISPKKSEISANKAMGSIPSNRS</sequence>
<keyword evidence="3" id="KW-1185">Reference proteome</keyword>
<accession>A0A2B4R3X5</accession>
<dbReference type="AlphaFoldDB" id="A0A2B4R3X5"/>
<evidence type="ECO:0000313" key="2">
    <source>
        <dbReference type="EMBL" id="PFX11210.1"/>
    </source>
</evidence>
<reference evidence="3" key="1">
    <citation type="journal article" date="2017" name="bioRxiv">
        <title>Comparative analysis of the genomes of Stylophora pistillata and Acropora digitifera provides evidence for extensive differences between species of corals.</title>
        <authorList>
            <person name="Voolstra C.R."/>
            <person name="Li Y."/>
            <person name="Liew Y.J."/>
            <person name="Baumgarten S."/>
            <person name="Zoccola D."/>
            <person name="Flot J.-F."/>
            <person name="Tambutte S."/>
            <person name="Allemand D."/>
            <person name="Aranda M."/>
        </authorList>
    </citation>
    <scope>NUCLEOTIDE SEQUENCE [LARGE SCALE GENOMIC DNA]</scope>
</reference>
<evidence type="ECO:0000256" key="1">
    <source>
        <dbReference type="SAM" id="MobiDB-lite"/>
    </source>
</evidence>
<evidence type="ECO:0000313" key="3">
    <source>
        <dbReference type="Proteomes" id="UP000225706"/>
    </source>
</evidence>